<dbReference type="AlphaFoldDB" id="A0A5J5A5B8"/>
<feature type="region of interest" description="Disordered" evidence="1">
    <location>
        <begin position="261"/>
        <end position="302"/>
    </location>
</feature>
<keyword evidence="2" id="KW-0732">Signal</keyword>
<dbReference type="Pfam" id="PF14223">
    <property type="entry name" value="Retrotran_gag_2"/>
    <property type="match status" value="1"/>
</dbReference>
<dbReference type="OrthoDB" id="1912561at2759"/>
<proteinExistence type="predicted"/>
<name>A0A5J5A5B8_9ASTE</name>
<dbReference type="EMBL" id="CM018047">
    <property type="protein sequence ID" value="KAA8524517.1"/>
    <property type="molecule type" value="Genomic_DNA"/>
</dbReference>
<reference evidence="3 4" key="1">
    <citation type="submission" date="2019-09" db="EMBL/GenBank/DDBJ databases">
        <title>A chromosome-level genome assembly of the Chinese tupelo Nyssa sinensis.</title>
        <authorList>
            <person name="Yang X."/>
            <person name="Kang M."/>
            <person name="Yang Y."/>
            <person name="Xiong H."/>
            <person name="Wang M."/>
            <person name="Zhang Z."/>
            <person name="Wang Z."/>
            <person name="Wu H."/>
            <person name="Ma T."/>
            <person name="Liu J."/>
            <person name="Xi Z."/>
        </authorList>
    </citation>
    <scope>NUCLEOTIDE SEQUENCE [LARGE SCALE GENOMIC DNA]</scope>
    <source>
        <strain evidence="3">J267</strain>
        <tissue evidence="3">Leaf</tissue>
    </source>
</reference>
<sequence>MVISALISSLFESIIAEVMGCRSVRDIWLSLEKTYASTSQTRVVQTQLQLASLKKGSDFISVYYRRAKSLIDTLATAGRPLPSSEFVPYLLAGLGPDYDPLVSSVTTWIEPIGTEELLGHLLNHEAHLQHHATNVSVFSPSEPSVNFAFRGRGRHSRGHGVQTLVAGVETMAVVVKATLSNSIWYPDTAAMNHVTNELGNSNFYAFEHVGDEHLRVVSFVFGKKQLADVLTKPLTAAKFTTLCSSLRLKELPLDLKGSVETAHANSNASRKRDQAQDGLPTAEHSHKEIPSRTIAPATNHPL</sequence>
<evidence type="ECO:0000256" key="2">
    <source>
        <dbReference type="SAM" id="SignalP"/>
    </source>
</evidence>
<dbReference type="PANTHER" id="PTHR47481">
    <property type="match status" value="1"/>
</dbReference>
<evidence type="ECO:0000313" key="4">
    <source>
        <dbReference type="Proteomes" id="UP000325577"/>
    </source>
</evidence>
<dbReference type="Proteomes" id="UP000325577">
    <property type="component" value="Linkage Group LG4"/>
</dbReference>
<keyword evidence="4" id="KW-1185">Reference proteome</keyword>
<organism evidence="3 4">
    <name type="scientific">Nyssa sinensis</name>
    <dbReference type="NCBI Taxonomy" id="561372"/>
    <lineage>
        <taxon>Eukaryota</taxon>
        <taxon>Viridiplantae</taxon>
        <taxon>Streptophyta</taxon>
        <taxon>Embryophyta</taxon>
        <taxon>Tracheophyta</taxon>
        <taxon>Spermatophyta</taxon>
        <taxon>Magnoliopsida</taxon>
        <taxon>eudicotyledons</taxon>
        <taxon>Gunneridae</taxon>
        <taxon>Pentapetalae</taxon>
        <taxon>asterids</taxon>
        <taxon>Cornales</taxon>
        <taxon>Nyssaceae</taxon>
        <taxon>Nyssa</taxon>
    </lineage>
</organism>
<evidence type="ECO:0008006" key="5">
    <source>
        <dbReference type="Google" id="ProtNLM"/>
    </source>
</evidence>
<gene>
    <name evidence="3" type="ORF">F0562_010940</name>
</gene>
<evidence type="ECO:0000313" key="3">
    <source>
        <dbReference type="EMBL" id="KAA8524517.1"/>
    </source>
</evidence>
<feature type="chain" id="PRO_5023886677" description="Retrotransposon gag domain-containing protein" evidence="2">
    <location>
        <begin position="17"/>
        <end position="302"/>
    </location>
</feature>
<feature type="signal peptide" evidence="2">
    <location>
        <begin position="1"/>
        <end position="16"/>
    </location>
</feature>
<dbReference type="PANTHER" id="PTHR47481:SF10">
    <property type="entry name" value="COPIA-LIKE POLYPROTEIN_RETROTRANSPOSON"/>
    <property type="match status" value="1"/>
</dbReference>
<accession>A0A5J5A5B8</accession>
<protein>
    <recommendedName>
        <fullName evidence="5">Retrotransposon gag domain-containing protein</fullName>
    </recommendedName>
</protein>
<evidence type="ECO:0000256" key="1">
    <source>
        <dbReference type="SAM" id="MobiDB-lite"/>
    </source>
</evidence>